<evidence type="ECO:0000313" key="4">
    <source>
        <dbReference type="EMBL" id="KKY17720.1"/>
    </source>
</evidence>
<feature type="domain" description="Metallo-beta-lactamase" evidence="3">
    <location>
        <begin position="114"/>
        <end position="291"/>
    </location>
</feature>
<evidence type="ECO:0000256" key="1">
    <source>
        <dbReference type="PIRSR" id="PIRSR038896-50"/>
    </source>
</evidence>
<dbReference type="PANTHER" id="PTHR15032:SF4">
    <property type="entry name" value="N-ACYL-PHOSPHATIDYLETHANOLAMINE-HYDROLYZING PHOSPHOLIPASE D"/>
    <property type="match status" value="1"/>
</dbReference>
<accession>A0A0G2GLD0</accession>
<dbReference type="EMBL" id="LCWF01000137">
    <property type="protein sequence ID" value="KKY17720.1"/>
    <property type="molecule type" value="Genomic_DNA"/>
</dbReference>
<dbReference type="InterPro" id="IPR036866">
    <property type="entry name" value="RibonucZ/Hydroxyglut_hydro"/>
</dbReference>
<evidence type="ECO:0000256" key="2">
    <source>
        <dbReference type="SAM" id="MobiDB-lite"/>
    </source>
</evidence>
<dbReference type="OrthoDB" id="332863at2759"/>
<dbReference type="AlphaFoldDB" id="A0A0G2GLD0"/>
<keyword evidence="4" id="KW-0378">Hydrolase</keyword>
<protein>
    <submittedName>
        <fullName evidence="4">Putative zn-dependent hydrolase oxidoreductase family</fullName>
    </submittedName>
</protein>
<dbReference type="InterPro" id="IPR001279">
    <property type="entry name" value="Metallo-B-lactamas"/>
</dbReference>
<feature type="binding site" evidence="1">
    <location>
        <position position="357"/>
    </location>
    <ligand>
        <name>an N-acyl-1,2-diacyl-sn-glycero-3-phosphoethanolamine</name>
        <dbReference type="ChEBI" id="CHEBI:62537"/>
    </ligand>
</feature>
<comment type="caution">
    <text evidence="4">The sequence shown here is derived from an EMBL/GenBank/DDBJ whole genome shotgun (WGS) entry which is preliminary data.</text>
</comment>
<feature type="region of interest" description="Disordered" evidence="2">
    <location>
        <begin position="209"/>
        <end position="241"/>
    </location>
</feature>
<organism evidence="4 5">
    <name type="scientific">Phaeomoniella chlamydospora</name>
    <name type="common">Phaeoacremonium chlamydosporum</name>
    <dbReference type="NCBI Taxonomy" id="158046"/>
    <lineage>
        <taxon>Eukaryota</taxon>
        <taxon>Fungi</taxon>
        <taxon>Dikarya</taxon>
        <taxon>Ascomycota</taxon>
        <taxon>Pezizomycotina</taxon>
        <taxon>Eurotiomycetes</taxon>
        <taxon>Chaetothyriomycetidae</taxon>
        <taxon>Phaeomoniellales</taxon>
        <taxon>Phaeomoniellaceae</taxon>
        <taxon>Phaeomoniella</taxon>
    </lineage>
</organism>
<proteinExistence type="predicted"/>
<gene>
    <name evidence="4" type="ORF">UCRPC4_g05353</name>
</gene>
<dbReference type="GO" id="GO:0070292">
    <property type="term" value="P:N-acylphosphatidylethanolamine metabolic process"/>
    <property type="evidence" value="ECO:0007669"/>
    <property type="project" value="TreeGrafter"/>
</dbReference>
<feature type="binding site" evidence="1">
    <location>
        <position position="159"/>
    </location>
    <ligand>
        <name>an N-acyl-1,2-diacyl-sn-glycero-3-phosphoethanolamine</name>
        <dbReference type="ChEBI" id="CHEBI:62537"/>
    </ligand>
</feature>
<dbReference type="InterPro" id="IPR024884">
    <property type="entry name" value="NAPE-PLD"/>
</dbReference>
<dbReference type="Proteomes" id="UP000053317">
    <property type="component" value="Unassembled WGS sequence"/>
</dbReference>
<name>A0A0G2GLD0_PHACM</name>
<reference evidence="4 5" key="1">
    <citation type="submission" date="2015-05" db="EMBL/GenBank/DDBJ databases">
        <title>Distinctive expansion of gene families associated with plant cell wall degradation and secondary metabolism in the genomes of grapevine trunk pathogens.</title>
        <authorList>
            <person name="Lawrence D.P."/>
            <person name="Travadon R."/>
            <person name="Rolshausen P.E."/>
            <person name="Baumgartner K."/>
        </authorList>
    </citation>
    <scope>NUCLEOTIDE SEQUENCE [LARGE SCALE GENOMIC DNA]</scope>
    <source>
        <strain evidence="4">UCRPC4</strain>
    </source>
</reference>
<dbReference type="GO" id="GO:0070291">
    <property type="term" value="P:N-acylethanolamine metabolic process"/>
    <property type="evidence" value="ECO:0007669"/>
    <property type="project" value="TreeGrafter"/>
</dbReference>
<reference evidence="4 5" key="2">
    <citation type="submission" date="2015-05" db="EMBL/GenBank/DDBJ databases">
        <authorList>
            <person name="Morales-Cruz A."/>
            <person name="Amrine K.C."/>
            <person name="Cantu D."/>
        </authorList>
    </citation>
    <scope>NUCLEOTIDE SEQUENCE [LARGE SCALE GENOMIC DNA]</scope>
    <source>
        <strain evidence="4">UCRPC4</strain>
    </source>
</reference>
<dbReference type="GO" id="GO:0005737">
    <property type="term" value="C:cytoplasm"/>
    <property type="evidence" value="ECO:0007669"/>
    <property type="project" value="TreeGrafter"/>
</dbReference>
<dbReference type="GO" id="GO:0008270">
    <property type="term" value="F:zinc ion binding"/>
    <property type="evidence" value="ECO:0007669"/>
    <property type="project" value="InterPro"/>
</dbReference>
<dbReference type="PIRSF" id="PIRSF038896">
    <property type="entry name" value="NAPE-PLD"/>
    <property type="match status" value="1"/>
</dbReference>
<dbReference type="GO" id="GO:0070290">
    <property type="term" value="F:N-acylphosphatidylethanolamine-specific phospholipase D activity"/>
    <property type="evidence" value="ECO:0007669"/>
    <property type="project" value="InterPro"/>
</dbReference>
<sequence>MSSSTSAILYAATVAIPNIPSARPDDATTTLKAHHKKGGGFQNPWDSFRDLTGPQMGMEMIKKKCRGEMKTPDTTPPTVEVRKPEFLPTRETTKLRSTWLGHACFYVEFPGGLRVLFDPVFEDRCSPISFLGPKRYTPKPCDISDIPFIDAVVISHNHYDHLSYPTTQDIKKHHPNAHFFVPLGNKKWFLDSGITNVTELDWWDETDLTLSPSPSSSPSEKRSSITSSTSTTPSHSSPSNITARISCLPSQHFSARSLFDRNNTLWASWSVCSGPPSSQPSSIYFAGDTGYRSVIPPSDPKLPPETSSTYNDYIHSSLTTLPTNPSFQKIGSLRGPFDLGLIPIGAYSPRELMSPIHCNPQDAVRIFLDTRCRRAVGMHWGTWVLTMEEVLEPKRKLKKALEEVGIDCESVEYPDGNGIEIEKKDEPSFGVTAIGQSIDFETGIGGQTKTV</sequence>
<dbReference type="Gene3D" id="3.60.15.10">
    <property type="entry name" value="Ribonuclease Z/Hydroxyacylglutathione hydrolase-like"/>
    <property type="match status" value="1"/>
</dbReference>
<feature type="compositionally biased region" description="Low complexity" evidence="2">
    <location>
        <begin position="209"/>
        <end position="239"/>
    </location>
</feature>
<dbReference type="PANTHER" id="PTHR15032">
    <property type="entry name" value="N-ACYL-PHOSPHATIDYLETHANOLAMINE-HYDROLYZING PHOSPHOLIPASE D"/>
    <property type="match status" value="1"/>
</dbReference>
<keyword evidence="5" id="KW-1185">Reference proteome</keyword>
<evidence type="ECO:0000259" key="3">
    <source>
        <dbReference type="Pfam" id="PF12706"/>
    </source>
</evidence>
<dbReference type="SUPFAM" id="SSF56281">
    <property type="entry name" value="Metallo-hydrolase/oxidoreductase"/>
    <property type="match status" value="1"/>
</dbReference>
<evidence type="ECO:0000313" key="5">
    <source>
        <dbReference type="Proteomes" id="UP000053317"/>
    </source>
</evidence>
<feature type="domain" description="Metallo-beta-lactamase" evidence="3">
    <location>
        <begin position="328"/>
        <end position="380"/>
    </location>
</feature>
<dbReference type="Pfam" id="PF12706">
    <property type="entry name" value="Lactamase_B_2"/>
    <property type="match status" value="2"/>
</dbReference>